<dbReference type="AlphaFoldDB" id="A0AAN6ZC11"/>
<sequence length="174" mass="18748">MFPRARSNPCSSSLSPAGLAPCKRDDIFNNNSGGREKKAEDVVGNGEWRTETCNVMCAHVNNVATTEMQTGNAKDCLRTADRPSDWTVSGCRAGCNLSGWGASQSPGELVRKGVSFADSRLHAVAVRGRASVLPNLGRLGRIEQWGCGSDKVPGMQLSCCHHPRQPRLLLTIVR</sequence>
<proteinExistence type="predicted"/>
<evidence type="ECO:0000313" key="1">
    <source>
        <dbReference type="EMBL" id="KAK4133505.1"/>
    </source>
</evidence>
<evidence type="ECO:0000313" key="2">
    <source>
        <dbReference type="Proteomes" id="UP001304895"/>
    </source>
</evidence>
<organism evidence="1 2">
    <name type="scientific">Trichocladium antarcticum</name>
    <dbReference type="NCBI Taxonomy" id="1450529"/>
    <lineage>
        <taxon>Eukaryota</taxon>
        <taxon>Fungi</taxon>
        <taxon>Dikarya</taxon>
        <taxon>Ascomycota</taxon>
        <taxon>Pezizomycotina</taxon>
        <taxon>Sordariomycetes</taxon>
        <taxon>Sordariomycetidae</taxon>
        <taxon>Sordariales</taxon>
        <taxon>Chaetomiaceae</taxon>
        <taxon>Trichocladium</taxon>
    </lineage>
</organism>
<name>A0AAN6ZC11_9PEZI</name>
<dbReference type="EMBL" id="MU853412">
    <property type="protein sequence ID" value="KAK4133505.1"/>
    <property type="molecule type" value="Genomic_DNA"/>
</dbReference>
<dbReference type="Proteomes" id="UP001304895">
    <property type="component" value="Unassembled WGS sequence"/>
</dbReference>
<reference evidence="1" key="1">
    <citation type="journal article" date="2023" name="Mol. Phylogenet. Evol.">
        <title>Genome-scale phylogeny and comparative genomics of the fungal order Sordariales.</title>
        <authorList>
            <person name="Hensen N."/>
            <person name="Bonometti L."/>
            <person name="Westerberg I."/>
            <person name="Brannstrom I.O."/>
            <person name="Guillou S."/>
            <person name="Cros-Aarteil S."/>
            <person name="Calhoun S."/>
            <person name="Haridas S."/>
            <person name="Kuo A."/>
            <person name="Mondo S."/>
            <person name="Pangilinan J."/>
            <person name="Riley R."/>
            <person name="LaButti K."/>
            <person name="Andreopoulos B."/>
            <person name="Lipzen A."/>
            <person name="Chen C."/>
            <person name="Yan M."/>
            <person name="Daum C."/>
            <person name="Ng V."/>
            <person name="Clum A."/>
            <person name="Steindorff A."/>
            <person name="Ohm R.A."/>
            <person name="Martin F."/>
            <person name="Silar P."/>
            <person name="Natvig D.O."/>
            <person name="Lalanne C."/>
            <person name="Gautier V."/>
            <person name="Ament-Velasquez S.L."/>
            <person name="Kruys A."/>
            <person name="Hutchinson M.I."/>
            <person name="Powell A.J."/>
            <person name="Barry K."/>
            <person name="Miller A.N."/>
            <person name="Grigoriev I.V."/>
            <person name="Debuchy R."/>
            <person name="Gladieux P."/>
            <person name="Hiltunen Thoren M."/>
            <person name="Johannesson H."/>
        </authorList>
    </citation>
    <scope>NUCLEOTIDE SEQUENCE</scope>
    <source>
        <strain evidence="1">CBS 123565</strain>
    </source>
</reference>
<keyword evidence="2" id="KW-1185">Reference proteome</keyword>
<gene>
    <name evidence="1" type="ORF">BT67DRAFT_52568</name>
</gene>
<comment type="caution">
    <text evidence="1">The sequence shown here is derived from an EMBL/GenBank/DDBJ whole genome shotgun (WGS) entry which is preliminary data.</text>
</comment>
<accession>A0AAN6ZC11</accession>
<protein>
    <submittedName>
        <fullName evidence="1">Uncharacterized protein</fullName>
    </submittedName>
</protein>
<reference evidence="1" key="2">
    <citation type="submission" date="2023-05" db="EMBL/GenBank/DDBJ databases">
        <authorList>
            <consortium name="Lawrence Berkeley National Laboratory"/>
            <person name="Steindorff A."/>
            <person name="Hensen N."/>
            <person name="Bonometti L."/>
            <person name="Westerberg I."/>
            <person name="Brannstrom I.O."/>
            <person name="Guillou S."/>
            <person name="Cros-Aarteil S."/>
            <person name="Calhoun S."/>
            <person name="Haridas S."/>
            <person name="Kuo A."/>
            <person name="Mondo S."/>
            <person name="Pangilinan J."/>
            <person name="Riley R."/>
            <person name="Labutti K."/>
            <person name="Andreopoulos B."/>
            <person name="Lipzen A."/>
            <person name="Chen C."/>
            <person name="Yanf M."/>
            <person name="Daum C."/>
            <person name="Ng V."/>
            <person name="Clum A."/>
            <person name="Ohm R."/>
            <person name="Martin F."/>
            <person name="Silar P."/>
            <person name="Natvig D."/>
            <person name="Lalanne C."/>
            <person name="Gautier V."/>
            <person name="Ament-Velasquez S.L."/>
            <person name="Kruys A."/>
            <person name="Hutchinson M.I."/>
            <person name="Powell A.J."/>
            <person name="Barry K."/>
            <person name="Miller A.N."/>
            <person name="Grigoriev I.V."/>
            <person name="Debuchy R."/>
            <person name="Gladieux P."/>
            <person name="Thoren M.H."/>
            <person name="Johannesson H."/>
        </authorList>
    </citation>
    <scope>NUCLEOTIDE SEQUENCE</scope>
    <source>
        <strain evidence="1">CBS 123565</strain>
    </source>
</reference>